<keyword evidence="4" id="KW-0489">Methyltransferase</keyword>
<feature type="domain" description="B12-binding" evidence="6">
    <location>
        <begin position="103"/>
        <end position="238"/>
    </location>
</feature>
<dbReference type="PANTHER" id="PTHR45833">
    <property type="entry name" value="METHIONINE SYNTHASE"/>
    <property type="match status" value="1"/>
</dbReference>
<dbReference type="GO" id="GO:0032259">
    <property type="term" value="P:methylation"/>
    <property type="evidence" value="ECO:0007669"/>
    <property type="project" value="UniProtKB-KW"/>
</dbReference>
<dbReference type="GO" id="GO:0008705">
    <property type="term" value="F:methionine synthase activity"/>
    <property type="evidence" value="ECO:0007669"/>
    <property type="project" value="InterPro"/>
</dbReference>
<dbReference type="GO" id="GO:0050667">
    <property type="term" value="P:homocysteine metabolic process"/>
    <property type="evidence" value="ECO:0007669"/>
    <property type="project" value="TreeGrafter"/>
</dbReference>
<dbReference type="PANTHER" id="PTHR45833:SF1">
    <property type="entry name" value="METHIONINE SYNTHASE"/>
    <property type="match status" value="1"/>
</dbReference>
<dbReference type="InterPro" id="IPR004223">
    <property type="entry name" value="VitB12-dep_Met_synth_activ_dom"/>
</dbReference>
<reference evidence="9" key="1">
    <citation type="submission" date="2016-10" db="EMBL/GenBank/DDBJ databases">
        <title>Comparative genomics uncovers the prolific and rare metabolic potential of the cyanobacterial genus Moorea.</title>
        <authorList>
            <person name="Leao T."/>
            <person name="Castelao G."/>
            <person name="Korobeynikov A."/>
            <person name="Monroe E.A."/>
            <person name="Podell S."/>
            <person name="Glukhov E."/>
            <person name="Allen E."/>
            <person name="Gerwick W.H."/>
            <person name="Gerwick L."/>
        </authorList>
    </citation>
    <scope>NUCLEOTIDE SEQUENCE [LARGE SCALE GENOMIC DNA]</scope>
    <source>
        <strain evidence="9">PAL-8-15-08-1</strain>
    </source>
</reference>
<dbReference type="PROSITE" id="PS51332">
    <property type="entry name" value="B12_BINDING"/>
    <property type="match status" value="1"/>
</dbReference>
<dbReference type="GO" id="GO:0005829">
    <property type="term" value="C:cytosol"/>
    <property type="evidence" value="ECO:0007669"/>
    <property type="project" value="TreeGrafter"/>
</dbReference>
<dbReference type="AlphaFoldDB" id="A0A1D8TZE2"/>
<dbReference type="InterPro" id="IPR003759">
    <property type="entry name" value="Cbl-bd_cap"/>
</dbReference>
<feature type="domain" description="B12-binding N-terminal" evidence="7">
    <location>
        <begin position="8"/>
        <end position="101"/>
    </location>
</feature>
<evidence type="ECO:0000259" key="6">
    <source>
        <dbReference type="PROSITE" id="PS51332"/>
    </source>
</evidence>
<dbReference type="PROSITE" id="PS51337">
    <property type="entry name" value="B12_BINDING_NTER"/>
    <property type="match status" value="1"/>
</dbReference>
<evidence type="ECO:0000313" key="9">
    <source>
        <dbReference type="Proteomes" id="UP000177870"/>
    </source>
</evidence>
<accession>A0A1D8TZE2</accession>
<dbReference type="Gene3D" id="3.40.50.280">
    <property type="entry name" value="Cobalamin-binding domain"/>
    <property type="match status" value="1"/>
</dbReference>
<dbReference type="InterPro" id="IPR036724">
    <property type="entry name" value="Cobalamin-bd_sf"/>
</dbReference>
<dbReference type="Gene3D" id="1.10.1240.10">
    <property type="entry name" value="Methionine synthase domain"/>
    <property type="match status" value="1"/>
</dbReference>
<dbReference type="InterPro" id="IPR036594">
    <property type="entry name" value="Meth_synthase_dom"/>
</dbReference>
<dbReference type="STRING" id="1458985.BJP34_29405"/>
<keyword evidence="1" id="KW-0479">Metal-binding</keyword>
<dbReference type="SUPFAM" id="SSF47644">
    <property type="entry name" value="Methionine synthase domain"/>
    <property type="match status" value="1"/>
</dbReference>
<dbReference type="GO" id="GO:0046653">
    <property type="term" value="P:tetrahydrofolate metabolic process"/>
    <property type="evidence" value="ECO:0007669"/>
    <property type="project" value="TreeGrafter"/>
</dbReference>
<protein>
    <recommendedName>
        <fullName evidence="10">Methionine synthase</fullName>
    </recommendedName>
</protein>
<evidence type="ECO:0000256" key="1">
    <source>
        <dbReference type="ARBA" id="ARBA00022723"/>
    </source>
</evidence>
<dbReference type="SUPFAM" id="SSF56507">
    <property type="entry name" value="Methionine synthase activation domain-like"/>
    <property type="match status" value="1"/>
</dbReference>
<evidence type="ECO:0000256" key="2">
    <source>
        <dbReference type="ARBA" id="ARBA00022737"/>
    </source>
</evidence>
<dbReference type="SMART" id="SM01018">
    <property type="entry name" value="B12-binding_2"/>
    <property type="match status" value="1"/>
</dbReference>
<dbReference type="GO" id="GO:0031419">
    <property type="term" value="F:cobalamin binding"/>
    <property type="evidence" value="ECO:0007669"/>
    <property type="project" value="InterPro"/>
</dbReference>
<dbReference type="Pfam" id="PF02607">
    <property type="entry name" value="B12-binding_2"/>
    <property type="match status" value="1"/>
</dbReference>
<dbReference type="Proteomes" id="UP000177870">
    <property type="component" value="Chromosome"/>
</dbReference>
<evidence type="ECO:0000256" key="4">
    <source>
        <dbReference type="PROSITE-ProRule" id="PRU00346"/>
    </source>
</evidence>
<dbReference type="GO" id="GO:0046872">
    <property type="term" value="F:metal ion binding"/>
    <property type="evidence" value="ECO:0007669"/>
    <property type="project" value="UniProtKB-KW"/>
</dbReference>
<dbReference type="KEGG" id="mpro:BJP34_29405"/>
<dbReference type="OrthoDB" id="9803687at2"/>
<dbReference type="SUPFAM" id="SSF52242">
    <property type="entry name" value="Cobalamin (vitamin B12)-binding domain"/>
    <property type="match status" value="1"/>
</dbReference>
<dbReference type="Gene3D" id="3.10.196.10">
    <property type="entry name" value="Vitamin B12-dependent methionine synthase, activation domain"/>
    <property type="match status" value="1"/>
</dbReference>
<sequence length="576" mass="65399">MGVELPQLTMNTIVLEPLKQLKQHIIDADSIGLEEALDEALKDYSPRQIINTCLLEAMRTVGDLYGSREIPLPSVIKSAETKKAAVAYLETHMDKEEAEDITQGKCLIATVEGDLHDLGKNLVDIILSSNGYKVINLGINQPIDNILKAYEENQPDCIAMSGLLIKTMAVMKHNLEIFNEKGITVPVILGGAALTPKFVEKDCKNTYKGQVVYGKNAFVDWHFMDKLMSAKADDNWDDLKGFLDEENSPPPALTLEEMGQMPFAEANQYKLYMNDSFVYNEESLAKESSAKKSVVIDTKRSHVVTLDVERPTPPFWGTQVLKDGDISIEDIYPYVDVQLLYVGRWRFRKLKDQSQQDYNEFLATKAYQVLEEWKEKVIADDLIHPAAIYGYFPCNAEGNTVYVYDPEDHDKLLTTFEFPRQRGGKRLCIADFYATKESGQIDVFPMQIVTAGEIGTTHAQKLFEADNYLDYHYYHGVAMQMADAIADWLHARIRKELGFGSEEPDTITDIMRQRYRGSRYSFGYPACPNMADQFKQMDLLDTSRIDVYMNESEHLLPEQSTTAFVAHHPVAKYFNT</sequence>
<dbReference type="PROSITE" id="PS50974">
    <property type="entry name" value="ADOMET_ACTIVATION"/>
    <property type="match status" value="1"/>
</dbReference>
<dbReference type="Pfam" id="PF02310">
    <property type="entry name" value="B12-binding"/>
    <property type="match status" value="1"/>
</dbReference>
<gene>
    <name evidence="8" type="ORF">BJP34_29405</name>
</gene>
<name>A0A1D8TZE2_9CYAN</name>
<dbReference type="InterPro" id="IPR050554">
    <property type="entry name" value="Met_Synthase/Corrinoid"/>
</dbReference>
<organism evidence="8 9">
    <name type="scientific">Moorena producens PAL-8-15-08-1</name>
    <dbReference type="NCBI Taxonomy" id="1458985"/>
    <lineage>
        <taxon>Bacteria</taxon>
        <taxon>Bacillati</taxon>
        <taxon>Cyanobacteriota</taxon>
        <taxon>Cyanophyceae</taxon>
        <taxon>Coleofasciculales</taxon>
        <taxon>Coleofasciculaceae</taxon>
        <taxon>Moorena</taxon>
    </lineage>
</organism>
<keyword evidence="4" id="KW-0808">Transferase</keyword>
<dbReference type="InterPro" id="IPR037010">
    <property type="entry name" value="VitB12-dep_Met_synth_activ_sf"/>
</dbReference>
<evidence type="ECO:0000313" key="8">
    <source>
        <dbReference type="EMBL" id="AOX03012.1"/>
    </source>
</evidence>
<evidence type="ECO:0008006" key="10">
    <source>
        <dbReference type="Google" id="ProtNLM"/>
    </source>
</evidence>
<dbReference type="Pfam" id="PF02965">
    <property type="entry name" value="Met_synt_B12"/>
    <property type="match status" value="1"/>
</dbReference>
<evidence type="ECO:0000256" key="3">
    <source>
        <dbReference type="ARBA" id="ARBA00023285"/>
    </source>
</evidence>
<keyword evidence="2" id="KW-0677">Repeat</keyword>
<keyword evidence="3" id="KW-0170">Cobalt</keyword>
<feature type="domain" description="AdoMet activation" evidence="5">
    <location>
        <begin position="287"/>
        <end position="576"/>
    </location>
</feature>
<evidence type="ECO:0000259" key="7">
    <source>
        <dbReference type="PROSITE" id="PS51337"/>
    </source>
</evidence>
<dbReference type="InterPro" id="IPR006158">
    <property type="entry name" value="Cobalamin-bd"/>
</dbReference>
<evidence type="ECO:0000259" key="5">
    <source>
        <dbReference type="PROSITE" id="PS50974"/>
    </source>
</evidence>
<proteinExistence type="predicted"/>
<dbReference type="EMBL" id="CP017599">
    <property type="protein sequence ID" value="AOX03012.1"/>
    <property type="molecule type" value="Genomic_DNA"/>
</dbReference>